<organism evidence="1 2">
    <name type="scientific">Dysgonomonas macrotermitis</name>
    <dbReference type="NCBI Taxonomy" id="1346286"/>
    <lineage>
        <taxon>Bacteria</taxon>
        <taxon>Pseudomonadati</taxon>
        <taxon>Bacteroidota</taxon>
        <taxon>Bacteroidia</taxon>
        <taxon>Bacteroidales</taxon>
        <taxon>Dysgonomonadaceae</taxon>
        <taxon>Dysgonomonas</taxon>
    </lineage>
</organism>
<keyword evidence="2" id="KW-1185">Reference proteome</keyword>
<gene>
    <name evidence="1" type="ORF">SAMN05444362_12157</name>
</gene>
<dbReference type="EMBL" id="FQUC01000021">
    <property type="protein sequence ID" value="SHG33328.1"/>
    <property type="molecule type" value="Genomic_DNA"/>
</dbReference>
<name>A0A1M5IY83_9BACT</name>
<reference evidence="2" key="1">
    <citation type="submission" date="2016-11" db="EMBL/GenBank/DDBJ databases">
        <authorList>
            <person name="Varghese N."/>
            <person name="Submissions S."/>
        </authorList>
    </citation>
    <scope>NUCLEOTIDE SEQUENCE [LARGE SCALE GENOMIC DNA]</scope>
    <source>
        <strain evidence="2">DSM 27370</strain>
    </source>
</reference>
<dbReference type="STRING" id="1346286.SAMN05444362_12157"/>
<evidence type="ECO:0008006" key="3">
    <source>
        <dbReference type="Google" id="ProtNLM"/>
    </source>
</evidence>
<evidence type="ECO:0000313" key="2">
    <source>
        <dbReference type="Proteomes" id="UP000184480"/>
    </source>
</evidence>
<dbReference type="SUPFAM" id="SSF103370">
    <property type="entry name" value="NinB"/>
    <property type="match status" value="1"/>
</dbReference>
<proteinExistence type="predicted"/>
<protein>
    <recommendedName>
        <fullName evidence="3">NinB protein</fullName>
    </recommendedName>
</protein>
<sequence>MLLHIRTPKDKDKVKAYVDDLKADKKYIVEVKVARERRSIDQNALYWLWLSCLMNETGENKDNLHEYFKTKFLGVDERQCFGHHFYLPNTTTKLDTLQFKNYLDRIQEFASVELGITLPDPKDLYWDEFYQQYKNFI</sequence>
<dbReference type="AlphaFoldDB" id="A0A1M5IY83"/>
<accession>A0A1M5IY83</accession>
<dbReference type="Proteomes" id="UP000184480">
    <property type="component" value="Unassembled WGS sequence"/>
</dbReference>
<dbReference type="RefSeq" id="WP_062184329.1">
    <property type="nucleotide sequence ID" value="NZ_BBXL01000026.1"/>
</dbReference>
<dbReference type="InterPro" id="IPR036619">
    <property type="entry name" value="NinB_sf"/>
</dbReference>
<dbReference type="OrthoDB" id="1030717at2"/>
<dbReference type="Gene3D" id="1.10.3790.10">
    <property type="entry name" value="NinB"/>
    <property type="match status" value="1"/>
</dbReference>
<evidence type="ECO:0000313" key="1">
    <source>
        <dbReference type="EMBL" id="SHG33328.1"/>
    </source>
</evidence>